<feature type="signal peptide" evidence="2">
    <location>
        <begin position="1"/>
        <end position="18"/>
    </location>
</feature>
<dbReference type="SUPFAM" id="SSF50494">
    <property type="entry name" value="Trypsin-like serine proteases"/>
    <property type="match status" value="1"/>
</dbReference>
<reference evidence="5" key="1">
    <citation type="journal article" date="2015" name="Proc. Natl. Acad. Sci. U.S.A.">
        <title>Genome sequence of the Asian Tiger mosquito, Aedes albopictus, reveals insights into its biology, genetics, and evolution.</title>
        <authorList>
            <person name="Chen X.G."/>
            <person name="Jiang X."/>
            <person name="Gu J."/>
            <person name="Xu M."/>
            <person name="Wu Y."/>
            <person name="Deng Y."/>
            <person name="Zhang C."/>
            <person name="Bonizzoni M."/>
            <person name="Dermauw W."/>
            <person name="Vontas J."/>
            <person name="Armbruster P."/>
            <person name="Huang X."/>
            <person name="Yang Y."/>
            <person name="Zhang H."/>
            <person name="He W."/>
            <person name="Peng H."/>
            <person name="Liu Y."/>
            <person name="Wu K."/>
            <person name="Chen J."/>
            <person name="Lirakis M."/>
            <person name="Topalis P."/>
            <person name="Van Leeuwen T."/>
            <person name="Hall A.B."/>
            <person name="Jiang X."/>
            <person name="Thorpe C."/>
            <person name="Mueller R.L."/>
            <person name="Sun C."/>
            <person name="Waterhouse R.M."/>
            <person name="Yan G."/>
            <person name="Tu Z.J."/>
            <person name="Fang X."/>
            <person name="James A.A."/>
        </authorList>
    </citation>
    <scope>NUCLEOTIDE SEQUENCE [LARGE SCALE GENOMIC DNA]</scope>
    <source>
        <strain evidence="5">Foshan</strain>
    </source>
</reference>
<dbReference type="RefSeq" id="XP_019564486.2">
    <property type="nucleotide sequence ID" value="XM_019708941.3"/>
</dbReference>
<dbReference type="SMART" id="SM00020">
    <property type="entry name" value="Tryp_SPc"/>
    <property type="match status" value="1"/>
</dbReference>
<accession>A0ABM1ZNE5</accession>
<evidence type="ECO:0000259" key="3">
    <source>
        <dbReference type="PROSITE" id="PS50240"/>
    </source>
</evidence>
<evidence type="ECO:0000313" key="5">
    <source>
        <dbReference type="Proteomes" id="UP000069940"/>
    </source>
</evidence>
<keyword evidence="2" id="KW-0732">Signal</keyword>
<dbReference type="PANTHER" id="PTHR24260">
    <property type="match status" value="1"/>
</dbReference>
<dbReference type="PROSITE" id="PS50240">
    <property type="entry name" value="TRYPSIN_DOM"/>
    <property type="match status" value="1"/>
</dbReference>
<dbReference type="InterPro" id="IPR009003">
    <property type="entry name" value="Peptidase_S1_PA"/>
</dbReference>
<comment type="similarity">
    <text evidence="1">Belongs to the peptidase S1 family. CLIP subfamily.</text>
</comment>
<evidence type="ECO:0000313" key="4">
    <source>
        <dbReference type="EnsemblMetazoa" id="AALFPA23_020165.P29703"/>
    </source>
</evidence>
<dbReference type="InterPro" id="IPR043504">
    <property type="entry name" value="Peptidase_S1_PA_chymotrypsin"/>
</dbReference>
<dbReference type="Proteomes" id="UP000069940">
    <property type="component" value="Unassembled WGS sequence"/>
</dbReference>
<dbReference type="Pfam" id="PF00089">
    <property type="entry name" value="Trypsin"/>
    <property type="match status" value="1"/>
</dbReference>
<dbReference type="GeneID" id="109432597"/>
<dbReference type="EnsemblMetazoa" id="AALFPA23_020165.R29703">
    <property type="protein sequence ID" value="AALFPA23_020165.P29703"/>
    <property type="gene ID" value="AALFPA23_020165"/>
</dbReference>
<dbReference type="PANTHER" id="PTHR24260:SF136">
    <property type="entry name" value="GH08193P-RELATED"/>
    <property type="match status" value="1"/>
</dbReference>
<evidence type="ECO:0000256" key="2">
    <source>
        <dbReference type="SAM" id="SignalP"/>
    </source>
</evidence>
<protein>
    <recommendedName>
        <fullName evidence="3">Peptidase S1 domain-containing protein</fullName>
    </recommendedName>
</protein>
<organism evidence="4 5">
    <name type="scientific">Aedes albopictus</name>
    <name type="common">Asian tiger mosquito</name>
    <name type="synonym">Stegomyia albopicta</name>
    <dbReference type="NCBI Taxonomy" id="7160"/>
    <lineage>
        <taxon>Eukaryota</taxon>
        <taxon>Metazoa</taxon>
        <taxon>Ecdysozoa</taxon>
        <taxon>Arthropoda</taxon>
        <taxon>Hexapoda</taxon>
        <taxon>Insecta</taxon>
        <taxon>Pterygota</taxon>
        <taxon>Neoptera</taxon>
        <taxon>Endopterygota</taxon>
        <taxon>Diptera</taxon>
        <taxon>Nematocera</taxon>
        <taxon>Culicoidea</taxon>
        <taxon>Culicidae</taxon>
        <taxon>Culicinae</taxon>
        <taxon>Aedini</taxon>
        <taxon>Aedes</taxon>
        <taxon>Stegomyia</taxon>
    </lineage>
</organism>
<reference evidence="4" key="2">
    <citation type="submission" date="2025-05" db="UniProtKB">
        <authorList>
            <consortium name="EnsemblMetazoa"/>
        </authorList>
    </citation>
    <scope>IDENTIFICATION</scope>
    <source>
        <strain evidence="4">Foshan</strain>
    </source>
</reference>
<feature type="chain" id="PRO_5046214281" description="Peptidase S1 domain-containing protein" evidence="2">
    <location>
        <begin position="19"/>
        <end position="258"/>
    </location>
</feature>
<name>A0ABM1ZNE5_AEDAL</name>
<sequence length="258" mass="28405">MKRLQLLATVICLFGAQAEPARTPRIINGQIAPNVGYNAYVLYSTETYQGFFGGGTIISNRHVLTSARIIRGYVQWDIGVGSNVFVRLTILKSKTATSHPQFDPNTAANDIGIITLPESLVFTSNIYPVALPDLTTDRTNLFPFENEEGTIVGFGYTSGISTDRSDLLQQSFQRVTADAVCEGLYQTTLAQHFCAKDIVQLSNMCIGDVGVGFVTYVRGRPTVTGITSYVREICGTTSPTGFTRVQYYRDWIRTVTQL</sequence>
<feature type="domain" description="Peptidase S1" evidence="3">
    <location>
        <begin position="26"/>
        <end position="257"/>
    </location>
</feature>
<dbReference type="InterPro" id="IPR051333">
    <property type="entry name" value="CLIP_Serine_Protease"/>
</dbReference>
<dbReference type="InterPro" id="IPR001254">
    <property type="entry name" value="Trypsin_dom"/>
</dbReference>
<evidence type="ECO:0000256" key="1">
    <source>
        <dbReference type="ARBA" id="ARBA00024195"/>
    </source>
</evidence>
<proteinExistence type="inferred from homology"/>
<dbReference type="Gene3D" id="2.40.10.10">
    <property type="entry name" value="Trypsin-like serine proteases"/>
    <property type="match status" value="1"/>
</dbReference>
<keyword evidence="5" id="KW-1185">Reference proteome</keyword>